<accession>A0A2M8DCD8</accession>
<proteinExistence type="predicted"/>
<organism evidence="2 3">
    <name type="scientific">Candidatus Roizmanbacteria bacterium CG_4_9_14_0_8_um_filter_34_12</name>
    <dbReference type="NCBI Taxonomy" id="1974840"/>
    <lineage>
        <taxon>Bacteria</taxon>
        <taxon>Candidatus Roizmaniibacteriota</taxon>
    </lineage>
</organism>
<dbReference type="InterPro" id="IPR032686">
    <property type="entry name" value="PFO_beta_C"/>
</dbReference>
<dbReference type="Pfam" id="PF12367">
    <property type="entry name" value="PFO_beta_C"/>
    <property type="match status" value="1"/>
</dbReference>
<gene>
    <name evidence="2" type="ORF">CO083_03645</name>
</gene>
<protein>
    <recommendedName>
        <fullName evidence="1">Pyruvate ferredoxin oxidoreductase beta subunit C-terminal domain-containing protein</fullName>
    </recommendedName>
</protein>
<comment type="caution">
    <text evidence="2">The sequence shown here is derived from an EMBL/GenBank/DDBJ whole genome shotgun (WGS) entry which is preliminary data.</text>
</comment>
<dbReference type="EMBL" id="PFTH01000141">
    <property type="protein sequence ID" value="PJB88068.1"/>
    <property type="molecule type" value="Genomic_DNA"/>
</dbReference>
<reference evidence="3" key="1">
    <citation type="submission" date="2017-09" db="EMBL/GenBank/DDBJ databases">
        <title>Depth-based differentiation of microbial function through sediment-hosted aquifers and enrichment of novel symbionts in the deep terrestrial subsurface.</title>
        <authorList>
            <person name="Probst A.J."/>
            <person name="Ladd B."/>
            <person name="Jarett J.K."/>
            <person name="Geller-Mcgrath D.E."/>
            <person name="Sieber C.M.K."/>
            <person name="Emerson J.B."/>
            <person name="Anantharaman K."/>
            <person name="Thomas B.C."/>
            <person name="Malmstrom R."/>
            <person name="Stieglmeier M."/>
            <person name="Klingl A."/>
            <person name="Woyke T."/>
            <person name="Ryan C.M."/>
            <person name="Banfield J.F."/>
        </authorList>
    </citation>
    <scope>NUCLEOTIDE SEQUENCE [LARGE SCALE GENOMIC DNA]</scope>
</reference>
<dbReference type="Proteomes" id="UP000229706">
    <property type="component" value="Unassembled WGS sequence"/>
</dbReference>
<sequence>NKVNNKDRAMKIIQDIEKEKYPLGIIYQNQQSSYHEQLPQLTKQTLIKNEKFVDFKLIERDFI</sequence>
<evidence type="ECO:0000313" key="2">
    <source>
        <dbReference type="EMBL" id="PJB88068.1"/>
    </source>
</evidence>
<feature type="non-terminal residue" evidence="2">
    <location>
        <position position="1"/>
    </location>
</feature>
<feature type="domain" description="Pyruvate ferredoxin oxidoreductase beta subunit C-terminal" evidence="1">
    <location>
        <begin position="4"/>
        <end position="42"/>
    </location>
</feature>
<name>A0A2M8DCD8_9BACT</name>
<evidence type="ECO:0000313" key="3">
    <source>
        <dbReference type="Proteomes" id="UP000229706"/>
    </source>
</evidence>
<dbReference type="AlphaFoldDB" id="A0A2M8DCD8"/>
<evidence type="ECO:0000259" key="1">
    <source>
        <dbReference type="Pfam" id="PF12367"/>
    </source>
</evidence>